<dbReference type="RefSeq" id="WP_151758802.1">
    <property type="nucleotide sequence ID" value="NZ_BKZW01000003.1"/>
</dbReference>
<keyword evidence="4" id="KW-1185">Reference proteome</keyword>
<reference evidence="3 4" key="1">
    <citation type="submission" date="2019-10" db="EMBL/GenBank/DDBJ databases">
        <title>Dictyobacter vulcani sp. nov., within the class Ktedonobacteria, isolated from soil of volcanic Mt. Zao.</title>
        <authorList>
            <person name="Zheng Y."/>
            <person name="Wang C.M."/>
            <person name="Sakai Y."/>
            <person name="Abe K."/>
            <person name="Yokota A."/>
            <person name="Yabe S."/>
        </authorList>
    </citation>
    <scope>NUCLEOTIDE SEQUENCE [LARGE SCALE GENOMIC DNA]</scope>
    <source>
        <strain evidence="3 4">W12</strain>
    </source>
</reference>
<evidence type="ECO:0000256" key="1">
    <source>
        <dbReference type="ARBA" id="ARBA00006018"/>
    </source>
</evidence>
<comment type="caution">
    <text evidence="3">The sequence shown here is derived from an EMBL/GenBank/DDBJ whole genome shotgun (WGS) entry which is preliminary data.</text>
</comment>
<evidence type="ECO:0000313" key="3">
    <source>
        <dbReference type="EMBL" id="GER91124.1"/>
    </source>
</evidence>
<dbReference type="Pfam" id="PF01455">
    <property type="entry name" value="HupF_HypC"/>
    <property type="match status" value="1"/>
</dbReference>
<dbReference type="Gene3D" id="2.30.30.140">
    <property type="match status" value="1"/>
</dbReference>
<dbReference type="SUPFAM" id="SSF159127">
    <property type="entry name" value="HupF/HypC-like"/>
    <property type="match status" value="1"/>
</dbReference>
<dbReference type="AlphaFoldDB" id="A0A5J4KP22"/>
<evidence type="ECO:0008006" key="5">
    <source>
        <dbReference type="Google" id="ProtNLM"/>
    </source>
</evidence>
<protein>
    <recommendedName>
        <fullName evidence="5">Hydrogenase assembly protein HupF</fullName>
    </recommendedName>
</protein>
<dbReference type="InterPro" id="IPR001109">
    <property type="entry name" value="Hydrogenase_HupF/HypC"/>
</dbReference>
<name>A0A5J4KP22_9CHLR</name>
<dbReference type="Proteomes" id="UP000326912">
    <property type="component" value="Unassembled WGS sequence"/>
</dbReference>
<organism evidence="3 4">
    <name type="scientific">Dictyobacter vulcani</name>
    <dbReference type="NCBI Taxonomy" id="2607529"/>
    <lineage>
        <taxon>Bacteria</taxon>
        <taxon>Bacillati</taxon>
        <taxon>Chloroflexota</taxon>
        <taxon>Ktedonobacteria</taxon>
        <taxon>Ktedonobacterales</taxon>
        <taxon>Dictyobacteraceae</taxon>
        <taxon>Dictyobacter</taxon>
    </lineage>
</organism>
<proteinExistence type="inferred from homology"/>
<evidence type="ECO:0000256" key="2">
    <source>
        <dbReference type="SAM" id="MobiDB-lite"/>
    </source>
</evidence>
<accession>A0A5J4KP22</accession>
<gene>
    <name evidence="3" type="ORF">KDW_52860</name>
</gene>
<sequence>MTSSPQQSQPAATSSDQPLSDSLPVSAACSPDAAEHCLTCGDVAVSVRVVQVNVEQGTALVTVESTTEEIDISLLDSVAVGDTVLVHGGVALERCGLSMHGEEVDVDD</sequence>
<dbReference type="EMBL" id="BKZW01000003">
    <property type="protein sequence ID" value="GER91124.1"/>
    <property type="molecule type" value="Genomic_DNA"/>
</dbReference>
<comment type="similarity">
    <text evidence="1">Belongs to the HupF/HypC family.</text>
</comment>
<feature type="compositionally biased region" description="Low complexity" evidence="2">
    <location>
        <begin position="1"/>
        <end position="15"/>
    </location>
</feature>
<feature type="region of interest" description="Disordered" evidence="2">
    <location>
        <begin position="1"/>
        <end position="27"/>
    </location>
</feature>
<evidence type="ECO:0000313" key="4">
    <source>
        <dbReference type="Proteomes" id="UP000326912"/>
    </source>
</evidence>